<dbReference type="EMBL" id="JAGIZQ010000002">
    <property type="protein sequence ID" value="KAH6640359.1"/>
    <property type="molecule type" value="Genomic_DNA"/>
</dbReference>
<comment type="caution">
    <text evidence="1">The sequence shown here is derived from an EMBL/GenBank/DDBJ whole genome shotgun (WGS) entry which is preliminary data.</text>
</comment>
<name>A0ACB7PJW4_9PEZI</name>
<protein>
    <submittedName>
        <fullName evidence="1">Uncharacterized protein</fullName>
    </submittedName>
</protein>
<gene>
    <name evidence="1" type="ORF">F5144DRAFT_640027</name>
</gene>
<evidence type="ECO:0000313" key="2">
    <source>
        <dbReference type="Proteomes" id="UP000724584"/>
    </source>
</evidence>
<dbReference type="Proteomes" id="UP000724584">
    <property type="component" value="Unassembled WGS sequence"/>
</dbReference>
<sequence length="353" mass="38178">MEFSPTTQSGLPLTLDDFNIDHSTPQSCVSPNSTYRSCVSPVTNKAPTAQANGNGKSQATTEQLHPQPNGGVTGIRTQWQALPEDKNNKPHAPFEPKRLATFKQMFPPPPSESEKPKPESPDPTNIRGQTQGISSAGIDLDLQSKTAWWGLLDATKGLAATKARLAESARFSQMSLVEVAYASAAIGDLEGAVVAAQGELVLRQQIIRRLEERIKRLVVELEERDTALADAAANVNIFKRTLAELQAREGNGDAGDEKASAPAGESKDGTTRHVKWAVEENDMIVNTMIKLIQDLEYRYSLLRESLESTHTMFREALSLAVPAFAAHLADKAEEASEAAPQAAVDAAEDNLVL</sequence>
<reference evidence="1 2" key="1">
    <citation type="journal article" date="2021" name="Nat. Commun.">
        <title>Genetic determinants of endophytism in the Arabidopsis root mycobiome.</title>
        <authorList>
            <person name="Mesny F."/>
            <person name="Miyauchi S."/>
            <person name="Thiergart T."/>
            <person name="Pickel B."/>
            <person name="Atanasova L."/>
            <person name="Karlsson M."/>
            <person name="Huettel B."/>
            <person name="Barry K.W."/>
            <person name="Haridas S."/>
            <person name="Chen C."/>
            <person name="Bauer D."/>
            <person name="Andreopoulos W."/>
            <person name="Pangilinan J."/>
            <person name="LaButti K."/>
            <person name="Riley R."/>
            <person name="Lipzen A."/>
            <person name="Clum A."/>
            <person name="Drula E."/>
            <person name="Henrissat B."/>
            <person name="Kohler A."/>
            <person name="Grigoriev I.V."/>
            <person name="Martin F.M."/>
            <person name="Hacquard S."/>
        </authorList>
    </citation>
    <scope>NUCLEOTIDE SEQUENCE [LARGE SCALE GENOMIC DNA]</scope>
    <source>
        <strain evidence="1 2">MPI-SDFR-AT-0079</strain>
    </source>
</reference>
<accession>A0ACB7PJW4</accession>
<evidence type="ECO:0000313" key="1">
    <source>
        <dbReference type="EMBL" id="KAH6640359.1"/>
    </source>
</evidence>
<keyword evidence="2" id="KW-1185">Reference proteome</keyword>
<organism evidence="1 2">
    <name type="scientific">Chaetomium tenue</name>
    <dbReference type="NCBI Taxonomy" id="1854479"/>
    <lineage>
        <taxon>Eukaryota</taxon>
        <taxon>Fungi</taxon>
        <taxon>Dikarya</taxon>
        <taxon>Ascomycota</taxon>
        <taxon>Pezizomycotina</taxon>
        <taxon>Sordariomycetes</taxon>
        <taxon>Sordariomycetidae</taxon>
        <taxon>Sordariales</taxon>
        <taxon>Chaetomiaceae</taxon>
        <taxon>Chaetomium</taxon>
    </lineage>
</organism>
<proteinExistence type="predicted"/>